<dbReference type="Proteomes" id="UP000008044">
    <property type="component" value="Chromosome"/>
</dbReference>
<dbReference type="EMBL" id="WABS01000024">
    <property type="protein sequence ID" value="MBI0555433.1"/>
    <property type="molecule type" value="Genomic_DNA"/>
</dbReference>
<dbReference type="GO" id="GO:0009254">
    <property type="term" value="P:peptidoglycan turnover"/>
    <property type="evidence" value="ECO:0007669"/>
    <property type="project" value="TreeGrafter"/>
</dbReference>
<sequence length="276" mass="30864">MLKWASCIVLGLLAGCQSLPSSLQEQNNYVLETALQSRAQESRIRFLVIHYTAEDFATSLNILTDEHVSAHYLIPAHPPLQHGKPLAWQLVPESQAAWHAGASSWRGFSRLNHSSIGIEIENAGYQRTLTGYTWAPFTASQIQLVTALAHDIVERYQIAPQNVVAHSDIAPQRKQDPGPLFPWQMLAQAGVGAWPDVHRVTFYLNGRPPMQPVDEAILLEKLGRYGYSVPETMTAREKRQVIAAFQMHFRPDNYQGQPDAQSEAIADALLEKYGSR</sequence>
<dbReference type="GO" id="GO:0009253">
    <property type="term" value="P:peptidoglycan catabolic process"/>
    <property type="evidence" value="ECO:0007669"/>
    <property type="project" value="InterPro"/>
</dbReference>
<dbReference type="InterPro" id="IPR036366">
    <property type="entry name" value="PGBDSf"/>
</dbReference>
<dbReference type="STRING" id="1905730.W5S_1915"/>
<reference evidence="12" key="4">
    <citation type="submission" date="2023-07" db="EMBL/GenBank/DDBJ databases">
        <title>Identification of Pectobacterium versatile causing blackleg of potato from New York State with a whole genome sequencing approach.</title>
        <authorList>
            <person name="Ma X."/>
            <person name="Swingle B."/>
        </authorList>
    </citation>
    <scope>NUCLEOTIDE SEQUENCE [LARGE SCALE GENOMIC DNA]</scope>
    <source>
        <strain evidence="12">NY1588A</strain>
    </source>
</reference>
<comment type="catalytic activity">
    <reaction evidence="1">
        <text>Hydrolyzes the link between N-acetylmuramoyl residues and L-amino acid residues in certain cell-wall glycopeptides.</text>
        <dbReference type="EC" id="3.5.1.28"/>
    </reaction>
</comment>
<evidence type="ECO:0000313" key="12">
    <source>
        <dbReference type="Proteomes" id="UP001194579"/>
    </source>
</evidence>
<dbReference type="HOGENOM" id="CLU_049290_2_1_6"/>
<dbReference type="SUPFAM" id="SSF55846">
    <property type="entry name" value="N-acetylmuramoyl-L-alanine amidase-like"/>
    <property type="match status" value="1"/>
</dbReference>
<dbReference type="AlphaFoldDB" id="A0A0H3I2V9"/>
<protein>
    <recommendedName>
        <fullName evidence="3">N-acetylmuramoyl-L-alanine amidase</fullName>
        <ecNumber evidence="3">3.5.1.28</ecNumber>
    </recommendedName>
</protein>
<dbReference type="Proteomes" id="UP000269665">
    <property type="component" value="Unassembled WGS sequence"/>
</dbReference>
<keyword evidence="5" id="KW-0961">Cell wall biogenesis/degradation</keyword>
<reference evidence="7 10" key="1">
    <citation type="journal article" date="2012" name="J. Bacteriol.">
        <title>Genome sequence of Pectobacterium sp. strain SCC3193.</title>
        <authorList>
            <person name="Koskinen J.P."/>
            <person name="Laine P."/>
            <person name="Niemi O."/>
            <person name="Nykyri J."/>
            <person name="Harjunpaa H."/>
            <person name="Auvinen P."/>
            <person name="Paulin L."/>
            <person name="Pirhonen M."/>
            <person name="Palva T."/>
            <person name="Holm L."/>
        </authorList>
    </citation>
    <scope>NUCLEOTIDE SEQUENCE [LARGE SCALE GENOMIC DNA]</scope>
    <source>
        <strain evidence="7 10">SCC3193</strain>
    </source>
</reference>
<organism evidence="7 10">
    <name type="scientific">Pectobacterium parmentieri</name>
    <dbReference type="NCBI Taxonomy" id="1905730"/>
    <lineage>
        <taxon>Bacteria</taxon>
        <taxon>Pseudomonadati</taxon>
        <taxon>Pseudomonadota</taxon>
        <taxon>Gammaproteobacteria</taxon>
        <taxon>Enterobacterales</taxon>
        <taxon>Pectobacteriaceae</taxon>
        <taxon>Pectobacterium</taxon>
    </lineage>
</organism>
<dbReference type="GeneID" id="45849595"/>
<dbReference type="SMART" id="SM00644">
    <property type="entry name" value="Ami_2"/>
    <property type="match status" value="1"/>
</dbReference>
<dbReference type="Gene3D" id="3.40.80.10">
    <property type="entry name" value="Peptidoglycan recognition protein-like"/>
    <property type="match status" value="1"/>
</dbReference>
<dbReference type="InterPro" id="IPR036505">
    <property type="entry name" value="Amidase/PGRP_sf"/>
</dbReference>
<dbReference type="Gene3D" id="1.10.101.10">
    <property type="entry name" value="PGBD-like superfamily/PGBD"/>
    <property type="match status" value="1"/>
</dbReference>
<evidence type="ECO:0000256" key="5">
    <source>
        <dbReference type="ARBA" id="ARBA00023316"/>
    </source>
</evidence>
<dbReference type="KEGG" id="pec:W5S_1915"/>
<dbReference type="EC" id="3.5.1.28" evidence="3"/>
<proteinExistence type="inferred from homology"/>
<evidence type="ECO:0000313" key="7">
    <source>
        <dbReference type="EMBL" id="AFI90005.1"/>
    </source>
</evidence>
<dbReference type="EMBL" id="CP003415">
    <property type="protein sequence ID" value="AFI90005.1"/>
    <property type="molecule type" value="Genomic_DNA"/>
</dbReference>
<evidence type="ECO:0000313" key="9">
    <source>
        <dbReference type="EMBL" id="RKO79084.1"/>
    </source>
</evidence>
<dbReference type="Proteomes" id="UP001194579">
    <property type="component" value="Unassembled WGS sequence"/>
</dbReference>
<evidence type="ECO:0000313" key="11">
    <source>
        <dbReference type="Proteomes" id="UP000269665"/>
    </source>
</evidence>
<dbReference type="InterPro" id="IPR002502">
    <property type="entry name" value="Amidase_domain"/>
</dbReference>
<evidence type="ECO:0000256" key="1">
    <source>
        <dbReference type="ARBA" id="ARBA00001561"/>
    </source>
</evidence>
<evidence type="ECO:0000256" key="4">
    <source>
        <dbReference type="ARBA" id="ARBA00022801"/>
    </source>
</evidence>
<dbReference type="GO" id="GO:0071555">
    <property type="term" value="P:cell wall organization"/>
    <property type="evidence" value="ECO:0007669"/>
    <property type="project" value="UniProtKB-KW"/>
</dbReference>
<dbReference type="InterPro" id="IPR051206">
    <property type="entry name" value="NAMLAA_amidase_2"/>
</dbReference>
<dbReference type="SUPFAM" id="SSF47090">
    <property type="entry name" value="PGBD-like"/>
    <property type="match status" value="1"/>
</dbReference>
<dbReference type="GO" id="GO:0008745">
    <property type="term" value="F:N-acetylmuramoyl-L-alanine amidase activity"/>
    <property type="evidence" value="ECO:0007669"/>
    <property type="project" value="UniProtKB-EC"/>
</dbReference>
<dbReference type="OrthoDB" id="9794842at2"/>
<evidence type="ECO:0000256" key="3">
    <source>
        <dbReference type="ARBA" id="ARBA00011901"/>
    </source>
</evidence>
<gene>
    <name evidence="7" type="ordered locus">W5S_1915</name>
    <name evidence="9" type="ORF">C5E00_03635</name>
    <name evidence="8" type="ORF">F6Q06_13160</name>
</gene>
<keyword evidence="12" id="KW-1185">Reference proteome</keyword>
<evidence type="ECO:0000259" key="6">
    <source>
        <dbReference type="SMART" id="SM00644"/>
    </source>
</evidence>
<comment type="similarity">
    <text evidence="2">Belongs to the N-acetylmuramoyl-L-alanine amidase 2 family.</text>
</comment>
<reference evidence="7" key="2">
    <citation type="submission" date="2012-03" db="EMBL/GenBank/DDBJ databases">
        <authorList>
            <person name="Koskinen P."/>
            <person name="Laine P."/>
            <person name="Niemi O."/>
            <person name="Nykyri J."/>
            <person name="Harjunpaa H."/>
            <person name="Auvinen P."/>
            <person name="Paulin L."/>
            <person name="Pirhonen M."/>
            <person name="Palva T."/>
            <person name="Holm L."/>
        </authorList>
    </citation>
    <scope>NUCLEOTIDE SEQUENCE</scope>
    <source>
        <strain evidence="7">SCC3193</strain>
    </source>
</reference>
<evidence type="ECO:0000313" key="8">
    <source>
        <dbReference type="EMBL" id="MBI0555433.1"/>
    </source>
</evidence>
<dbReference type="PANTHER" id="PTHR30417">
    <property type="entry name" value="N-ACETYLMURAMOYL-L-ALANINE AMIDASE AMID"/>
    <property type="match status" value="1"/>
</dbReference>
<reference evidence="9 11" key="3">
    <citation type="journal article" date="2018" name="BMC Genomics">
        <title>High genomic variability in the plant pathogenic bacterium Pectobacterium parmentieri deciphered from de novo assembled complete genomes.</title>
        <authorList>
            <person name="Zoledowska S."/>
            <person name="Motyka-Pomagruk A."/>
            <person name="Sledz W."/>
            <person name="Mengoni A."/>
            <person name="Lojkowska E."/>
        </authorList>
    </citation>
    <scope>NUCLEOTIDE SEQUENCE [LARGE SCALE GENOMIC DNA]</scope>
    <source>
        <strain evidence="9 11">IFB5626</strain>
    </source>
</reference>
<name>A0A0H3I2V9_PECPM</name>
<feature type="domain" description="N-acetylmuramoyl-L-alanine amidase" evidence="6">
    <location>
        <begin position="32"/>
        <end position="178"/>
    </location>
</feature>
<dbReference type="GO" id="GO:0019867">
    <property type="term" value="C:outer membrane"/>
    <property type="evidence" value="ECO:0007669"/>
    <property type="project" value="TreeGrafter"/>
</dbReference>
<dbReference type="PATRIC" id="fig|1166016.3.peg.1929"/>
<accession>A0A0H3I2V9</accession>
<dbReference type="eggNOG" id="COG3023">
    <property type="taxonomic scope" value="Bacteria"/>
</dbReference>
<evidence type="ECO:0000313" key="10">
    <source>
        <dbReference type="Proteomes" id="UP000008044"/>
    </source>
</evidence>
<dbReference type="KEGG" id="ppar:A8F97_08995"/>
<dbReference type="RefSeq" id="WP_014699635.1">
    <property type="nucleotide sequence ID" value="NC_017845.1"/>
</dbReference>
<dbReference type="PANTHER" id="PTHR30417:SF1">
    <property type="entry name" value="N-ACETYLMURAMOYL-L-ALANINE AMIDASE AMID"/>
    <property type="match status" value="1"/>
</dbReference>
<dbReference type="EMBL" id="PSZG01000001">
    <property type="protein sequence ID" value="RKO79084.1"/>
    <property type="molecule type" value="Genomic_DNA"/>
</dbReference>
<dbReference type="CDD" id="cd06583">
    <property type="entry name" value="PGRP"/>
    <property type="match status" value="1"/>
</dbReference>
<evidence type="ECO:0000256" key="2">
    <source>
        <dbReference type="ARBA" id="ARBA00007553"/>
    </source>
</evidence>
<dbReference type="PROSITE" id="PS51257">
    <property type="entry name" value="PROKAR_LIPOPROTEIN"/>
    <property type="match status" value="1"/>
</dbReference>
<dbReference type="Pfam" id="PF01510">
    <property type="entry name" value="Amidase_2"/>
    <property type="match status" value="1"/>
</dbReference>
<keyword evidence="4" id="KW-0378">Hydrolase</keyword>
<reference evidence="8" key="5">
    <citation type="submission" date="2024-05" db="EMBL/GenBank/DDBJ databases">
        <title>Identification of Pectobacterium versatile causing blackleg of potato from New York State with a whole genome sequencing approach.</title>
        <authorList>
            <person name="Ma X."/>
            <person name="Swingle B."/>
        </authorList>
    </citation>
    <scope>NUCLEOTIDE SEQUENCE</scope>
    <source>
        <strain evidence="8">NY1588A</strain>
    </source>
</reference>
<dbReference type="FunFam" id="3.40.80.10:FF:000003">
    <property type="entry name" value="N-acetylmuramoyl-L-alanine amidase"/>
    <property type="match status" value="1"/>
</dbReference>
<dbReference type="InterPro" id="IPR036365">
    <property type="entry name" value="PGBD-like_sf"/>
</dbReference>